<reference evidence="9 10" key="1">
    <citation type="submission" date="2024-06" db="EMBL/GenBank/DDBJ databases">
        <title>Genomic Encyclopedia of Type Strains, Phase IV (KMG-IV): sequencing the most valuable type-strain genomes for metagenomic binning, comparative biology and taxonomic classification.</title>
        <authorList>
            <person name="Goeker M."/>
        </authorList>
    </citation>
    <scope>NUCLEOTIDE SEQUENCE [LARGE SCALE GENOMIC DNA]</scope>
    <source>
        <strain evidence="9 10">DSM 29492</strain>
    </source>
</reference>
<proteinExistence type="predicted"/>
<evidence type="ECO:0000256" key="3">
    <source>
        <dbReference type="ARBA" id="ARBA00022670"/>
    </source>
</evidence>
<accession>A0ABV2M290</accession>
<feature type="transmembrane region" description="Helical" evidence="8">
    <location>
        <begin position="95"/>
        <end position="114"/>
    </location>
</feature>
<evidence type="ECO:0000313" key="10">
    <source>
        <dbReference type="Proteomes" id="UP001549106"/>
    </source>
</evidence>
<feature type="transmembrane region" description="Helical" evidence="8">
    <location>
        <begin position="21"/>
        <end position="40"/>
    </location>
</feature>
<dbReference type="RefSeq" id="WP_257464670.1">
    <property type="nucleotide sequence ID" value="NZ_BAABXP010000001.1"/>
</dbReference>
<evidence type="ECO:0000256" key="7">
    <source>
        <dbReference type="ARBA" id="ARBA00023136"/>
    </source>
</evidence>
<feature type="transmembrane region" description="Helical" evidence="8">
    <location>
        <begin position="46"/>
        <end position="63"/>
    </location>
</feature>
<dbReference type="Pfam" id="PF04647">
    <property type="entry name" value="AgrB"/>
    <property type="match status" value="1"/>
</dbReference>
<keyword evidence="3" id="KW-0645">Protease</keyword>
<feature type="transmembrane region" description="Helical" evidence="8">
    <location>
        <begin position="135"/>
        <end position="152"/>
    </location>
</feature>
<keyword evidence="2" id="KW-0673">Quorum sensing</keyword>
<keyword evidence="6 8" id="KW-1133">Transmembrane helix</keyword>
<evidence type="ECO:0000256" key="6">
    <source>
        <dbReference type="ARBA" id="ARBA00022989"/>
    </source>
</evidence>
<name>A0ABV2M290_9FIRM</name>
<dbReference type="InterPro" id="IPR006741">
    <property type="entry name" value="AgrB"/>
</dbReference>
<gene>
    <name evidence="9" type="ORF">ABID24_001822</name>
</gene>
<keyword evidence="5" id="KW-0378">Hydrolase</keyword>
<keyword evidence="10" id="KW-1185">Reference proteome</keyword>
<comment type="caution">
    <text evidence="9">The sequence shown here is derived from an EMBL/GenBank/DDBJ whole genome shotgun (WGS) entry which is preliminary data.</text>
</comment>
<evidence type="ECO:0000256" key="5">
    <source>
        <dbReference type="ARBA" id="ARBA00022801"/>
    </source>
</evidence>
<keyword evidence="4 8" id="KW-0812">Transmembrane</keyword>
<dbReference type="Proteomes" id="UP001549106">
    <property type="component" value="Unassembled WGS sequence"/>
</dbReference>
<keyword evidence="7 8" id="KW-0472">Membrane</keyword>
<evidence type="ECO:0000256" key="8">
    <source>
        <dbReference type="SAM" id="Phobius"/>
    </source>
</evidence>
<evidence type="ECO:0000313" key="9">
    <source>
        <dbReference type="EMBL" id="MET3750570.1"/>
    </source>
</evidence>
<organism evidence="9 10">
    <name type="scientific">Blautia caecimuris</name>
    <dbReference type="NCBI Taxonomy" id="1796615"/>
    <lineage>
        <taxon>Bacteria</taxon>
        <taxon>Bacillati</taxon>
        <taxon>Bacillota</taxon>
        <taxon>Clostridia</taxon>
        <taxon>Lachnospirales</taxon>
        <taxon>Lachnospiraceae</taxon>
        <taxon>Blautia</taxon>
    </lineage>
</organism>
<protein>
    <submittedName>
        <fullName evidence="9">Accessory gene regulator B</fullName>
    </submittedName>
</protein>
<sequence>MIDTLLRKMDVSENDLPYYHYGLVTVLETASVQLFCIFWTAFRNQLTDYLIFYIIFLLMRKYGGGFHFRDFLPCFITSILSLLGILELLQYIRLEILPCTLISSLSLLFIFLIAPVPSIAEDFTTEELRIRKYKLLHIIWIMEVFIIFLAFIKQKHLLHLFMITLLFTSSIMVAGKIRIFYYRKIITKEKTDD</sequence>
<keyword evidence="1" id="KW-1003">Cell membrane</keyword>
<evidence type="ECO:0000256" key="1">
    <source>
        <dbReference type="ARBA" id="ARBA00022475"/>
    </source>
</evidence>
<evidence type="ECO:0000256" key="4">
    <source>
        <dbReference type="ARBA" id="ARBA00022692"/>
    </source>
</evidence>
<evidence type="ECO:0000256" key="2">
    <source>
        <dbReference type="ARBA" id="ARBA00022654"/>
    </source>
</evidence>
<dbReference type="EMBL" id="JBEPMJ010000012">
    <property type="protein sequence ID" value="MET3750570.1"/>
    <property type="molecule type" value="Genomic_DNA"/>
</dbReference>
<feature type="transmembrane region" description="Helical" evidence="8">
    <location>
        <begin position="158"/>
        <end position="181"/>
    </location>
</feature>